<dbReference type="PROSITE" id="PS01186">
    <property type="entry name" value="EGF_2"/>
    <property type="match status" value="3"/>
</dbReference>
<feature type="domain" description="EGF-like" evidence="17">
    <location>
        <begin position="177"/>
        <end position="217"/>
    </location>
</feature>
<evidence type="ECO:0000313" key="19">
    <source>
        <dbReference type="Proteomes" id="UP000838412"/>
    </source>
</evidence>
<dbReference type="SMART" id="SM00181">
    <property type="entry name" value="EGF"/>
    <property type="match status" value="3"/>
</dbReference>
<dbReference type="FunFam" id="2.10.25.10:FF:000240">
    <property type="entry name" value="Vitamin K-dependent protein S"/>
    <property type="match status" value="1"/>
</dbReference>
<dbReference type="GO" id="GO:0005509">
    <property type="term" value="F:calcium ion binding"/>
    <property type="evidence" value="ECO:0007669"/>
    <property type="project" value="InterPro"/>
</dbReference>
<sequence>MVVLFYLVATLFAVIELEAATPSPDPCDSQQHTVLSEPLRSVGHVYQANKAPICDRNLVYGWYRFDSPAGNEIPLTCPPANRCGTHTTVWLNLTSNPSANDGVVLTNGCAHFVSPGVTDDCCAWRTNVAVKNCSDYLVYALGHTRHQCAYAFCAGTEVPCPEGYGSPNSDFTPGCEDIDECATGTSGCSQLCENTDGSYYCRCNDGYYLGLDNHTCTEPTPTPPSPDPCDSQQHTVLSEPLRSVGHVYQANQAPICDRNLVYGWYRFDSPAGNEIPLTCPPANRCGTHTTVWLNLTSNPSANDGVVLTNGCAHFVSPGVTDDCCAWRTNVAVKNCSDYLVYALGHTRHQCAYAFCAGTEIPCPSGYSSSNYNFTPGCEDIDECSTGTSGCGQLCSNTDGSYFCSCQHGYELDLDKHKCTDKDECSAGSSGCSQLCINTEGSYYCTCDSGYVLSSDKHTCRVVHTLPSWTIALLAVAGVGAAIAAIIGVVCCMKRERKSWRQVSETELRKF</sequence>
<proteinExistence type="predicted"/>
<dbReference type="InterPro" id="IPR001881">
    <property type="entry name" value="EGF-like_Ca-bd_dom"/>
</dbReference>
<dbReference type="OrthoDB" id="6131209at2759"/>
<dbReference type="Gene3D" id="2.10.25.10">
    <property type="entry name" value="Laminin"/>
    <property type="match status" value="3"/>
</dbReference>
<dbReference type="PANTHER" id="PTHR47333:SF4">
    <property type="entry name" value="EGF-LIKE DOMAIN-CONTAINING PROTEIN"/>
    <property type="match status" value="1"/>
</dbReference>
<evidence type="ECO:0000256" key="5">
    <source>
        <dbReference type="ARBA" id="ARBA00022583"/>
    </source>
</evidence>
<keyword evidence="9 15" id="KW-1133">Transmembrane helix</keyword>
<keyword evidence="8" id="KW-0677">Repeat</keyword>
<gene>
    <name evidence="18" type="primary">OIT3</name>
    <name evidence="18" type="ORF">BLAG_LOCUS25644</name>
</gene>
<dbReference type="InterPro" id="IPR000152">
    <property type="entry name" value="EGF-type_Asp/Asn_hydroxyl_site"/>
</dbReference>
<evidence type="ECO:0000256" key="6">
    <source>
        <dbReference type="ARBA" id="ARBA00022692"/>
    </source>
</evidence>
<name>A0A8K0F1I3_BRALA</name>
<dbReference type="InterPro" id="IPR018097">
    <property type="entry name" value="EGF_Ca-bd_CS"/>
</dbReference>
<evidence type="ECO:0000256" key="14">
    <source>
        <dbReference type="PROSITE-ProRule" id="PRU00076"/>
    </source>
</evidence>
<dbReference type="SMART" id="SM00179">
    <property type="entry name" value="EGF_CA"/>
    <property type="match status" value="3"/>
</dbReference>
<keyword evidence="13" id="KW-0325">Glycoprotein</keyword>
<feature type="chain" id="PRO_5035431519" evidence="16">
    <location>
        <begin position="20"/>
        <end position="510"/>
    </location>
</feature>
<keyword evidence="10 15" id="KW-0472">Membrane</keyword>
<feature type="transmembrane region" description="Helical" evidence="15">
    <location>
        <begin position="468"/>
        <end position="491"/>
    </location>
</feature>
<evidence type="ECO:0000313" key="18">
    <source>
        <dbReference type="EMBL" id="CAH1274706.1"/>
    </source>
</evidence>
<evidence type="ECO:0000256" key="7">
    <source>
        <dbReference type="ARBA" id="ARBA00022729"/>
    </source>
</evidence>
<keyword evidence="5" id="KW-0254">Endocytosis</keyword>
<dbReference type="Pfam" id="PF23283">
    <property type="entry name" value="D8C_UMOD"/>
    <property type="match status" value="2"/>
</dbReference>
<dbReference type="PROSITE" id="PS00010">
    <property type="entry name" value="ASX_HYDROXYL"/>
    <property type="match status" value="3"/>
</dbReference>
<dbReference type="FunFam" id="2.10.25.10:FF:000010">
    <property type="entry name" value="Pro-epidermal growth factor"/>
    <property type="match status" value="1"/>
</dbReference>
<evidence type="ECO:0000256" key="11">
    <source>
        <dbReference type="ARBA" id="ARBA00023157"/>
    </source>
</evidence>
<evidence type="ECO:0000256" key="4">
    <source>
        <dbReference type="ARBA" id="ARBA00022536"/>
    </source>
</evidence>
<evidence type="ECO:0000256" key="15">
    <source>
        <dbReference type="SAM" id="Phobius"/>
    </source>
</evidence>
<dbReference type="PROSITE" id="PS01187">
    <property type="entry name" value="EGF_CA"/>
    <property type="match status" value="2"/>
</dbReference>
<accession>A0A8K0F1I3</accession>
<evidence type="ECO:0000256" key="1">
    <source>
        <dbReference type="ARBA" id="ARBA00004479"/>
    </source>
</evidence>
<dbReference type="InterPro" id="IPR052080">
    <property type="entry name" value="vWF_C/EGF_Fibrillin"/>
</dbReference>
<evidence type="ECO:0000256" key="9">
    <source>
        <dbReference type="ARBA" id="ARBA00022989"/>
    </source>
</evidence>
<dbReference type="Proteomes" id="UP000838412">
    <property type="component" value="Chromosome 9"/>
</dbReference>
<evidence type="ECO:0000256" key="16">
    <source>
        <dbReference type="SAM" id="SignalP"/>
    </source>
</evidence>
<keyword evidence="12" id="KW-0675">Receptor</keyword>
<dbReference type="GO" id="GO:0016020">
    <property type="term" value="C:membrane"/>
    <property type="evidence" value="ECO:0007669"/>
    <property type="project" value="UniProtKB-SubCell"/>
</dbReference>
<keyword evidence="7 16" id="KW-0732">Signal</keyword>
<dbReference type="Pfam" id="PF07645">
    <property type="entry name" value="EGF_CA"/>
    <property type="match status" value="2"/>
</dbReference>
<evidence type="ECO:0000259" key="17">
    <source>
        <dbReference type="PROSITE" id="PS50026"/>
    </source>
</evidence>
<keyword evidence="3" id="KW-0964">Secreted</keyword>
<keyword evidence="19" id="KW-1185">Reference proteome</keyword>
<evidence type="ECO:0000256" key="8">
    <source>
        <dbReference type="ARBA" id="ARBA00022737"/>
    </source>
</evidence>
<dbReference type="InterPro" id="IPR049883">
    <property type="entry name" value="NOTCH1_EGF-like"/>
</dbReference>
<feature type="signal peptide" evidence="16">
    <location>
        <begin position="1"/>
        <end position="19"/>
    </location>
</feature>
<dbReference type="Pfam" id="PF14670">
    <property type="entry name" value="FXa_inhibition"/>
    <property type="match status" value="1"/>
</dbReference>
<dbReference type="SUPFAM" id="SSF57196">
    <property type="entry name" value="EGF/Laminin"/>
    <property type="match status" value="3"/>
</dbReference>
<dbReference type="PANTHER" id="PTHR47333">
    <property type="entry name" value="VON WILLEBRAND FACTOR C AND EGF DOMAIN-CONTAINING PROTEIN"/>
    <property type="match status" value="1"/>
</dbReference>
<reference evidence="18" key="1">
    <citation type="submission" date="2022-01" db="EMBL/GenBank/DDBJ databases">
        <authorList>
            <person name="Braso-Vives M."/>
        </authorList>
    </citation>
    <scope>NUCLEOTIDE SEQUENCE</scope>
</reference>
<evidence type="ECO:0000256" key="10">
    <source>
        <dbReference type="ARBA" id="ARBA00023136"/>
    </source>
</evidence>
<protein>
    <submittedName>
        <fullName evidence="18">OIT3 protein</fullName>
    </submittedName>
</protein>
<keyword evidence="11" id="KW-1015">Disulfide bond</keyword>
<dbReference type="EMBL" id="OV696694">
    <property type="protein sequence ID" value="CAH1274706.1"/>
    <property type="molecule type" value="Genomic_DNA"/>
</dbReference>
<dbReference type="GO" id="GO:0005576">
    <property type="term" value="C:extracellular region"/>
    <property type="evidence" value="ECO:0007669"/>
    <property type="project" value="UniProtKB-SubCell"/>
</dbReference>
<keyword evidence="6 15" id="KW-0812">Transmembrane</keyword>
<comment type="caution">
    <text evidence="14">Lacks conserved residue(s) required for the propagation of feature annotation.</text>
</comment>
<evidence type="ECO:0000256" key="3">
    <source>
        <dbReference type="ARBA" id="ARBA00022525"/>
    </source>
</evidence>
<dbReference type="InterPro" id="IPR057774">
    <property type="entry name" value="D8C_UMOD/GP2/OIT3-like"/>
</dbReference>
<dbReference type="InterPro" id="IPR000742">
    <property type="entry name" value="EGF"/>
</dbReference>
<dbReference type="GO" id="GO:0006897">
    <property type="term" value="P:endocytosis"/>
    <property type="evidence" value="ECO:0007669"/>
    <property type="project" value="UniProtKB-KW"/>
</dbReference>
<evidence type="ECO:0000256" key="2">
    <source>
        <dbReference type="ARBA" id="ARBA00004613"/>
    </source>
</evidence>
<organism evidence="18 19">
    <name type="scientific">Branchiostoma lanceolatum</name>
    <name type="common">Common lancelet</name>
    <name type="synonym">Amphioxus lanceolatum</name>
    <dbReference type="NCBI Taxonomy" id="7740"/>
    <lineage>
        <taxon>Eukaryota</taxon>
        <taxon>Metazoa</taxon>
        <taxon>Chordata</taxon>
        <taxon>Cephalochordata</taxon>
        <taxon>Leptocardii</taxon>
        <taxon>Amphioxiformes</taxon>
        <taxon>Branchiostomatidae</taxon>
        <taxon>Branchiostoma</taxon>
    </lineage>
</organism>
<evidence type="ECO:0000256" key="12">
    <source>
        <dbReference type="ARBA" id="ARBA00023170"/>
    </source>
</evidence>
<dbReference type="PROSITE" id="PS50026">
    <property type="entry name" value="EGF_3"/>
    <property type="match status" value="1"/>
</dbReference>
<dbReference type="AlphaFoldDB" id="A0A8K0F1I3"/>
<evidence type="ECO:0000256" key="13">
    <source>
        <dbReference type="ARBA" id="ARBA00023180"/>
    </source>
</evidence>
<comment type="subcellular location">
    <subcellularLocation>
        <location evidence="1">Membrane</location>
        <topology evidence="1">Single-pass type I membrane protein</topology>
    </subcellularLocation>
    <subcellularLocation>
        <location evidence="2">Secreted</location>
    </subcellularLocation>
</comment>
<keyword evidence="4 14" id="KW-0245">EGF-like domain</keyword>
<dbReference type="FunFam" id="2.10.25.10:FF:000009">
    <property type="entry name" value="Low-density lipoprotein receptor isoform 1"/>
    <property type="match status" value="1"/>
</dbReference>